<evidence type="ECO:0000256" key="6">
    <source>
        <dbReference type="SAM" id="Phobius"/>
    </source>
</evidence>
<dbReference type="GO" id="GO:0015658">
    <property type="term" value="F:branched-chain amino acid transmembrane transporter activity"/>
    <property type="evidence" value="ECO:0007669"/>
    <property type="project" value="InterPro"/>
</dbReference>
<organism evidence="7 8">
    <name type="scientific">Salinarimonas ramus</name>
    <dbReference type="NCBI Taxonomy" id="690164"/>
    <lineage>
        <taxon>Bacteria</taxon>
        <taxon>Pseudomonadati</taxon>
        <taxon>Pseudomonadota</taxon>
        <taxon>Alphaproteobacteria</taxon>
        <taxon>Hyphomicrobiales</taxon>
        <taxon>Salinarimonadaceae</taxon>
        <taxon>Salinarimonas</taxon>
    </lineage>
</organism>
<evidence type="ECO:0000256" key="3">
    <source>
        <dbReference type="ARBA" id="ARBA00022692"/>
    </source>
</evidence>
<sequence>MISLSDVPARPGAVITPQIVLFAAVLLTAPFWLPMVGLYQYIGVEVAIWILYALGFNLLFGYAGLHSFGHGAYFGVGAYAFGLFQQEVAVSLWGGLLAAIAAACIAGMVVGAFLSHRRGIYYALMTIAFGQMFWFTAIKAHGVTGGEDGLLGIPRPPADFGIVSFDLSDNTSLFYFVVAVLLVVTIGLWRLVHSPFGRVLQALRQSETRAAFVGIHVWAVKWAVFALSAAIAGLAGGLFSMAQQSAYPDVMSLHQSGFIVMMTLIGGGLVSFWGPVLGVALYFVARDVLGSLTETWLLWYGLMFMIVVMLRPEGLAGAIHLLSERLRAPRARAAGQPAE</sequence>
<evidence type="ECO:0000256" key="4">
    <source>
        <dbReference type="ARBA" id="ARBA00022989"/>
    </source>
</evidence>
<accession>A0A917V235</accession>
<feature type="transmembrane region" description="Helical" evidence="6">
    <location>
        <begin position="120"/>
        <end position="138"/>
    </location>
</feature>
<dbReference type="InterPro" id="IPR043428">
    <property type="entry name" value="LivM-like"/>
</dbReference>
<dbReference type="Proteomes" id="UP000600449">
    <property type="component" value="Unassembled WGS sequence"/>
</dbReference>
<name>A0A917V235_9HYPH</name>
<dbReference type="GO" id="GO:0005886">
    <property type="term" value="C:plasma membrane"/>
    <property type="evidence" value="ECO:0007669"/>
    <property type="project" value="UniProtKB-SubCell"/>
</dbReference>
<dbReference type="CDD" id="cd06581">
    <property type="entry name" value="TM_PBP1_LivM_like"/>
    <property type="match status" value="1"/>
</dbReference>
<comment type="caution">
    <text evidence="7">The sequence shown here is derived from an EMBL/GenBank/DDBJ whole genome shotgun (WGS) entry which is preliminary data.</text>
</comment>
<feature type="transmembrane region" description="Helical" evidence="6">
    <location>
        <begin position="12"/>
        <end position="32"/>
    </location>
</feature>
<proteinExistence type="predicted"/>
<keyword evidence="5 6" id="KW-0472">Membrane</keyword>
<keyword evidence="4 6" id="KW-1133">Transmembrane helix</keyword>
<dbReference type="AlphaFoldDB" id="A0A917V235"/>
<feature type="transmembrane region" description="Helical" evidence="6">
    <location>
        <begin position="173"/>
        <end position="192"/>
    </location>
</feature>
<dbReference type="RefSeq" id="WP_188908973.1">
    <property type="nucleotide sequence ID" value="NZ_BMMF01000001.1"/>
</dbReference>
<keyword evidence="8" id="KW-1185">Reference proteome</keyword>
<feature type="transmembrane region" description="Helical" evidence="6">
    <location>
        <begin position="213"/>
        <end position="239"/>
    </location>
</feature>
<evidence type="ECO:0000313" key="8">
    <source>
        <dbReference type="Proteomes" id="UP000600449"/>
    </source>
</evidence>
<dbReference type="InterPro" id="IPR001851">
    <property type="entry name" value="ABC_transp_permease"/>
</dbReference>
<keyword evidence="2" id="KW-1003">Cell membrane</keyword>
<evidence type="ECO:0000256" key="2">
    <source>
        <dbReference type="ARBA" id="ARBA00022475"/>
    </source>
</evidence>
<evidence type="ECO:0000256" key="5">
    <source>
        <dbReference type="ARBA" id="ARBA00023136"/>
    </source>
</evidence>
<feature type="transmembrane region" description="Helical" evidence="6">
    <location>
        <begin position="297"/>
        <end position="322"/>
    </location>
</feature>
<comment type="subcellular location">
    <subcellularLocation>
        <location evidence="1">Cell membrane</location>
        <topology evidence="1">Multi-pass membrane protein</topology>
    </subcellularLocation>
</comment>
<dbReference type="PANTHER" id="PTHR30482">
    <property type="entry name" value="HIGH-AFFINITY BRANCHED-CHAIN AMINO ACID TRANSPORT SYSTEM PERMEASE"/>
    <property type="match status" value="1"/>
</dbReference>
<dbReference type="EMBL" id="BMMF01000001">
    <property type="protein sequence ID" value="GGK20605.1"/>
    <property type="molecule type" value="Genomic_DNA"/>
</dbReference>
<evidence type="ECO:0000313" key="7">
    <source>
        <dbReference type="EMBL" id="GGK20605.1"/>
    </source>
</evidence>
<reference evidence="7 8" key="1">
    <citation type="journal article" date="2014" name="Int. J. Syst. Evol. Microbiol.">
        <title>Complete genome sequence of Corynebacterium casei LMG S-19264T (=DSM 44701T), isolated from a smear-ripened cheese.</title>
        <authorList>
            <consortium name="US DOE Joint Genome Institute (JGI-PGF)"/>
            <person name="Walter F."/>
            <person name="Albersmeier A."/>
            <person name="Kalinowski J."/>
            <person name="Ruckert C."/>
        </authorList>
    </citation>
    <scope>NUCLEOTIDE SEQUENCE [LARGE SCALE GENOMIC DNA]</scope>
    <source>
        <strain evidence="7 8">CGMCC 1.9161</strain>
    </source>
</reference>
<gene>
    <name evidence="7" type="ORF">GCM10011322_04080</name>
</gene>
<protein>
    <submittedName>
        <fullName evidence="7">Branched-chain amino acid ABC transporter permease</fullName>
    </submittedName>
</protein>
<feature type="transmembrane region" description="Helical" evidence="6">
    <location>
        <begin position="38"/>
        <end position="60"/>
    </location>
</feature>
<dbReference type="Pfam" id="PF02653">
    <property type="entry name" value="BPD_transp_2"/>
    <property type="match status" value="1"/>
</dbReference>
<feature type="transmembrane region" description="Helical" evidence="6">
    <location>
        <begin position="259"/>
        <end position="285"/>
    </location>
</feature>
<feature type="transmembrane region" description="Helical" evidence="6">
    <location>
        <begin position="90"/>
        <end position="113"/>
    </location>
</feature>
<evidence type="ECO:0000256" key="1">
    <source>
        <dbReference type="ARBA" id="ARBA00004651"/>
    </source>
</evidence>
<keyword evidence="3 6" id="KW-0812">Transmembrane</keyword>
<dbReference type="PANTHER" id="PTHR30482:SF17">
    <property type="entry name" value="ABC TRANSPORTER ATP-BINDING PROTEIN"/>
    <property type="match status" value="1"/>
</dbReference>